<protein>
    <submittedName>
        <fullName evidence="5">DUF6531 domain-containing protein</fullName>
    </submittedName>
</protein>
<dbReference type="Pfam" id="PF20148">
    <property type="entry name" value="DUF6531"/>
    <property type="match status" value="1"/>
</dbReference>
<evidence type="ECO:0000259" key="4">
    <source>
        <dbReference type="Pfam" id="PF25023"/>
    </source>
</evidence>
<dbReference type="Gene3D" id="2.180.10.10">
    <property type="entry name" value="RHS repeat-associated core"/>
    <property type="match status" value="4"/>
</dbReference>
<evidence type="ECO:0000313" key="6">
    <source>
        <dbReference type="Proteomes" id="UP001589734"/>
    </source>
</evidence>
<dbReference type="EMBL" id="JBHLYW010000007">
    <property type="protein sequence ID" value="MFC0076502.1"/>
    <property type="molecule type" value="Genomic_DNA"/>
</dbReference>
<dbReference type="Pfam" id="PF25023">
    <property type="entry name" value="TEN_YD-shell"/>
    <property type="match status" value="1"/>
</dbReference>
<dbReference type="InterPro" id="IPR050708">
    <property type="entry name" value="T6SS_VgrG/RHS"/>
</dbReference>
<feature type="coiled-coil region" evidence="2">
    <location>
        <begin position="1013"/>
        <end position="1040"/>
    </location>
</feature>
<evidence type="ECO:0000256" key="2">
    <source>
        <dbReference type="SAM" id="Coils"/>
    </source>
</evidence>
<comment type="caution">
    <text evidence="5">The sequence shown here is derived from an EMBL/GenBank/DDBJ whole genome shotgun (WGS) entry which is preliminary data.</text>
</comment>
<dbReference type="RefSeq" id="WP_379689221.1">
    <property type="nucleotide sequence ID" value="NZ_JBHLYW010000007.1"/>
</dbReference>
<organism evidence="5 6">
    <name type="scientific">Flavobacterium procerum</name>
    <dbReference type="NCBI Taxonomy" id="1455569"/>
    <lineage>
        <taxon>Bacteria</taxon>
        <taxon>Pseudomonadati</taxon>
        <taxon>Bacteroidota</taxon>
        <taxon>Flavobacteriia</taxon>
        <taxon>Flavobacteriales</taxon>
        <taxon>Flavobacteriaceae</taxon>
        <taxon>Flavobacterium</taxon>
    </lineage>
</organism>
<dbReference type="PANTHER" id="PTHR32305">
    <property type="match status" value="1"/>
</dbReference>
<keyword evidence="1" id="KW-0677">Repeat</keyword>
<dbReference type="InterPro" id="IPR006530">
    <property type="entry name" value="YD"/>
</dbReference>
<evidence type="ECO:0000256" key="1">
    <source>
        <dbReference type="ARBA" id="ARBA00022737"/>
    </source>
</evidence>
<dbReference type="Proteomes" id="UP001589734">
    <property type="component" value="Unassembled WGS sequence"/>
</dbReference>
<proteinExistence type="predicted"/>
<dbReference type="NCBIfam" id="TIGR01643">
    <property type="entry name" value="YD_repeat_2x"/>
    <property type="match status" value="2"/>
</dbReference>
<dbReference type="InterPro" id="IPR045351">
    <property type="entry name" value="DUF6531"/>
</dbReference>
<dbReference type="NCBIfam" id="TIGR03696">
    <property type="entry name" value="Rhs_assc_core"/>
    <property type="match status" value="1"/>
</dbReference>
<keyword evidence="2" id="KW-0175">Coiled coil</keyword>
<reference evidence="5 6" key="1">
    <citation type="submission" date="2024-09" db="EMBL/GenBank/DDBJ databases">
        <authorList>
            <person name="Sun Q."/>
            <person name="Mori K."/>
        </authorList>
    </citation>
    <scope>NUCLEOTIDE SEQUENCE [LARGE SCALE GENOMIC DNA]</scope>
    <source>
        <strain evidence="5 6">CGMCC 1.12926</strain>
    </source>
</reference>
<keyword evidence="6" id="KW-1185">Reference proteome</keyword>
<dbReference type="PANTHER" id="PTHR32305:SF15">
    <property type="entry name" value="PROTEIN RHSA-RELATED"/>
    <property type="match status" value="1"/>
</dbReference>
<dbReference type="InterPro" id="IPR022385">
    <property type="entry name" value="Rhs_assc_core"/>
</dbReference>
<name>A0ABV6BPG8_9FLAO</name>
<feature type="domain" description="Teneurin-like YD-shell" evidence="4">
    <location>
        <begin position="1055"/>
        <end position="1415"/>
    </location>
</feature>
<evidence type="ECO:0000259" key="3">
    <source>
        <dbReference type="Pfam" id="PF20148"/>
    </source>
</evidence>
<dbReference type="InterPro" id="IPR056823">
    <property type="entry name" value="TEN-like_YD-shell"/>
</dbReference>
<accession>A0ABV6BPG8</accession>
<evidence type="ECO:0000313" key="5">
    <source>
        <dbReference type="EMBL" id="MFC0076502.1"/>
    </source>
</evidence>
<feature type="domain" description="DUF6531" evidence="3">
    <location>
        <begin position="367"/>
        <end position="440"/>
    </location>
</feature>
<sequence length="1546" mass="176279">MAEGEKAADKNYFEKVSEKVNESVNKQVESVQQNNKEIQNTLNNDKLSPATKTTTVLVNAAKAINTITSSIDTIKSDVNKVITEGIESVLMPLLKGLGMKGQACLPISKQLDPVLGIDIHMVTIPPSPAPVPMPHPYIGLLFRPKDFLSVTVASLMPLPPEPPPVENPDNPTEEEQQQVLLHEGKSFVYNLILSKLGATVKIGDFAPRAVASTPTKSIPHFPMGAGFHPVYSRMCSKNNGHALLGSLLALADGDPISGGGAHLHNSCQDVGIFSPHTMRPTKNKDDGIKMGLELYLPTSVIIPIPPKGTIITNPIPAPFNPVAIVKKLLLNGFAKFAKKIKGRLIKFNHSGKCPRSLKRVLCRLGFEPINLVNGAVIYEGSDFDIAGPLALNWTRQWYSDSPYIGWLGHGVHCNYDRAVELYPELGTVGLRMDDGRIAAFPELQLEGQFYLREEKITLKRTSDGYQAYDYNSRLFYDFTLFDGRKYQLTKISNPDGLALVFEFEGYRLTKIIEAAGRVIKVSTKNGFIEKLELESPEGLELLIAYEYDELYNMTAIIDALGNPTRIEYDKNLMVKKTDRNGQAFYWEYDSQNRCTHTWGDGGWQEGWMEYHPQDGYNLVTDANQAVTTYYYDANQLVTEIEDPMGNSVFYDYTEYMELYREIDQEGRVFAFVYDEKGNKTTTIYPDGTEEMTLYDDENRPFISIDPEGEKTVFLYEKEKAHQLKTIIAPDKSLTNFTYNEQGMLHTIAKNSNELELVYDKAYNLIEWRENGQKLKTWEYDYRGRVRAIYTPMQMADYFTYDALDRVQKIIEKDSNVIEFDYDNYDDVTALRDNKNNIKFSYTPMGSLASREQNGVKVRFDYDKMEQLKGIRNEDNETYYFVRNKAGHIVKETAFDGIVKKYSRNLAGEVTRIDHGNGKYTEYEQDALGRITRADYHDGTWEIYTYNKNGQLVEAGNQNVSILFERDAVGRIVKETQKQQLDANEKGIILTSTYNTLGQRINLSTSLGANIDTHYNQKGQLERIEAQSKELKEQHQTWETTLKRDELGREIERFATGGLHIKTSYNNSSKQKEREVFANGKRTGSRYYNWDTNQQLRSAVNQITQSMTYFDYDDFGNLAKASYNGKEELYKTPDAVGNLYKTRDRSDRKYGKGGKLLKDETHYYKYDELGNLVHKSPRNISEPLKFEAPTNWIDKLAGNKAEETRLQQEHEQWQSGDTTYTWLANGMLESVTNPDGKIVRFEYDALGRRTEKIADNEINRYFWDGNVLIHEWKYDLKERPQLIVIEDDLVYDKVEPIENLITWVYEEGAFVPSAKIIGNEKFSIINDYIGRPVQCYSQNGLLVWETDYDIYGDLRNLKGDRNFIPFRQLGQYEDIETGLYYNRFRYYNPEAGLYLSQDPIGLSGNNPNFYGYTFNSNIEFDLFGLNSIPLPSKGQAYLIQNVRKDGGFHYQAIDSDGNLVHLIGTDNVEVATSKLTKTVKADNYKIIDVSKKTSLKDFKDSYKGKKYDLGELDCFSAATDYLNRMGAKLNLIGDDNAAKFDSIKCKG</sequence>
<gene>
    <name evidence="5" type="ORF">ACFFLS_05590</name>
</gene>